<dbReference type="Pfam" id="PF07963">
    <property type="entry name" value="N_methyl"/>
    <property type="match status" value="1"/>
</dbReference>
<comment type="caution">
    <text evidence="3">The sequence shown here is derived from an EMBL/GenBank/DDBJ whole genome shotgun (WGS) entry which is preliminary data.</text>
</comment>
<dbReference type="Gene3D" id="3.30.700.10">
    <property type="entry name" value="Glycoprotein, Type 4 Pilin"/>
    <property type="match status" value="1"/>
</dbReference>
<dbReference type="GO" id="GO:0015628">
    <property type="term" value="P:protein secretion by the type II secretion system"/>
    <property type="evidence" value="ECO:0007669"/>
    <property type="project" value="InterPro"/>
</dbReference>
<keyword evidence="2" id="KW-0812">Transmembrane</keyword>
<proteinExistence type="predicted"/>
<dbReference type="PANTHER" id="PTHR30093">
    <property type="entry name" value="GENERAL SECRETION PATHWAY PROTEIN G"/>
    <property type="match status" value="1"/>
</dbReference>
<dbReference type="SUPFAM" id="SSF54523">
    <property type="entry name" value="Pili subunits"/>
    <property type="match status" value="1"/>
</dbReference>
<dbReference type="NCBIfam" id="TIGR02532">
    <property type="entry name" value="IV_pilin_GFxxxE"/>
    <property type="match status" value="1"/>
</dbReference>
<sequence>MTPHPKEPPKSAPLPRGFTLIELLTVIAVLGILTAILLPVFGKMRESADHAKNINNLRQLGSAFHLYAQDNGGRLPLIFHIGSDPSAYWRRATLAYAERNPDHTSTRDDLFNSPFTSPVIVDMIEQNGGRPYVTSYAMNERLRMDSKNEKGQRVEVQRPLVTISDPSNTILATEGPMGPGGEKTIPDFSVYEPTLLANLPQATYKGGRDALMVDGSVRFFEKWDEMALPPYNSGGEKDLWNP</sequence>
<name>A0A7X1AYY9_9BACT</name>
<reference evidence="3 4" key="1">
    <citation type="submission" date="2020-07" db="EMBL/GenBank/DDBJ databases">
        <authorList>
            <person name="Feng X."/>
        </authorList>
    </citation>
    <scope>NUCLEOTIDE SEQUENCE [LARGE SCALE GENOMIC DNA]</scope>
    <source>
        <strain evidence="3 4">JCM14086</strain>
    </source>
</reference>
<feature type="transmembrane region" description="Helical" evidence="2">
    <location>
        <begin position="20"/>
        <end position="42"/>
    </location>
</feature>
<keyword evidence="1" id="KW-0488">Methylation</keyword>
<dbReference type="PRINTS" id="PR00813">
    <property type="entry name" value="BCTERIALGSPG"/>
</dbReference>
<evidence type="ECO:0000313" key="3">
    <source>
        <dbReference type="EMBL" id="MBC2602560.1"/>
    </source>
</evidence>
<dbReference type="InterPro" id="IPR000983">
    <property type="entry name" value="Bac_GSPG_pilin"/>
</dbReference>
<dbReference type="GO" id="GO:0015627">
    <property type="term" value="C:type II protein secretion system complex"/>
    <property type="evidence" value="ECO:0007669"/>
    <property type="project" value="InterPro"/>
</dbReference>
<evidence type="ECO:0000256" key="1">
    <source>
        <dbReference type="ARBA" id="ARBA00022481"/>
    </source>
</evidence>
<dbReference type="InterPro" id="IPR012902">
    <property type="entry name" value="N_methyl_site"/>
</dbReference>
<gene>
    <name evidence="3" type="ORF">H5P30_12315</name>
</gene>
<keyword evidence="2" id="KW-0472">Membrane</keyword>
<dbReference type="InterPro" id="IPR045584">
    <property type="entry name" value="Pilin-like"/>
</dbReference>
<keyword evidence="4" id="KW-1185">Reference proteome</keyword>
<dbReference type="PROSITE" id="PS00409">
    <property type="entry name" value="PROKAR_NTER_METHYL"/>
    <property type="match status" value="1"/>
</dbReference>
<evidence type="ECO:0000313" key="4">
    <source>
        <dbReference type="Proteomes" id="UP000525652"/>
    </source>
</evidence>
<dbReference type="AlphaFoldDB" id="A0A7X1AYY9"/>
<dbReference type="Proteomes" id="UP000525652">
    <property type="component" value="Unassembled WGS sequence"/>
</dbReference>
<protein>
    <submittedName>
        <fullName evidence="3">Type II secretion system protein</fullName>
    </submittedName>
</protein>
<dbReference type="EMBL" id="JACHVA010000101">
    <property type="protein sequence ID" value="MBC2602560.1"/>
    <property type="molecule type" value="Genomic_DNA"/>
</dbReference>
<organism evidence="3 4">
    <name type="scientific">Puniceicoccus vermicola</name>
    <dbReference type="NCBI Taxonomy" id="388746"/>
    <lineage>
        <taxon>Bacteria</taxon>
        <taxon>Pseudomonadati</taxon>
        <taxon>Verrucomicrobiota</taxon>
        <taxon>Opitutia</taxon>
        <taxon>Puniceicoccales</taxon>
        <taxon>Puniceicoccaceae</taxon>
        <taxon>Puniceicoccus</taxon>
    </lineage>
</organism>
<keyword evidence="2" id="KW-1133">Transmembrane helix</keyword>
<accession>A0A7X1AYY9</accession>
<evidence type="ECO:0000256" key="2">
    <source>
        <dbReference type="SAM" id="Phobius"/>
    </source>
</evidence>